<reference evidence="2 3" key="1">
    <citation type="journal article" date="2023" name="Life. Sci Alliance">
        <title>Evolutionary insights into 3D genome organization and epigenetic landscape of Vigna mungo.</title>
        <authorList>
            <person name="Junaid A."/>
            <person name="Singh B."/>
            <person name="Bhatia S."/>
        </authorList>
    </citation>
    <scope>NUCLEOTIDE SEQUENCE [LARGE SCALE GENOMIC DNA]</scope>
    <source>
        <strain evidence="2">Urdbean</strain>
    </source>
</reference>
<organism evidence="2 3">
    <name type="scientific">Vigna mungo</name>
    <name type="common">Black gram</name>
    <name type="synonym">Phaseolus mungo</name>
    <dbReference type="NCBI Taxonomy" id="3915"/>
    <lineage>
        <taxon>Eukaryota</taxon>
        <taxon>Viridiplantae</taxon>
        <taxon>Streptophyta</taxon>
        <taxon>Embryophyta</taxon>
        <taxon>Tracheophyta</taxon>
        <taxon>Spermatophyta</taxon>
        <taxon>Magnoliopsida</taxon>
        <taxon>eudicotyledons</taxon>
        <taxon>Gunneridae</taxon>
        <taxon>Pentapetalae</taxon>
        <taxon>rosids</taxon>
        <taxon>fabids</taxon>
        <taxon>Fabales</taxon>
        <taxon>Fabaceae</taxon>
        <taxon>Papilionoideae</taxon>
        <taxon>50 kb inversion clade</taxon>
        <taxon>NPAAA clade</taxon>
        <taxon>indigoferoid/millettioid clade</taxon>
        <taxon>Phaseoleae</taxon>
        <taxon>Vigna</taxon>
    </lineage>
</organism>
<feature type="region of interest" description="Disordered" evidence="1">
    <location>
        <begin position="1"/>
        <end position="30"/>
    </location>
</feature>
<evidence type="ECO:0000313" key="2">
    <source>
        <dbReference type="EMBL" id="WVY98084.1"/>
    </source>
</evidence>
<evidence type="ECO:0000313" key="3">
    <source>
        <dbReference type="Proteomes" id="UP001374535"/>
    </source>
</evidence>
<evidence type="ECO:0000256" key="1">
    <source>
        <dbReference type="SAM" id="MobiDB-lite"/>
    </source>
</evidence>
<protein>
    <submittedName>
        <fullName evidence="2">Uncharacterized protein</fullName>
    </submittedName>
</protein>
<dbReference type="EMBL" id="CP144692">
    <property type="protein sequence ID" value="WVY98084.1"/>
    <property type="molecule type" value="Genomic_DNA"/>
</dbReference>
<dbReference type="Proteomes" id="UP001374535">
    <property type="component" value="Chromosome 9"/>
</dbReference>
<sequence>MSCHSFTPLSLKPPINQENSNDKNKSSRDRNFFKLTRKMHHWINENHTKPWIAEFVLTPHLPPTQKENFVRIQSNTQVELIFQHDTIPNPEKALVSTNPPPVFIISEEKKSTLISYSKLHAANESYHEQLQWHQLGKAE</sequence>
<name>A0AAQ3MWN7_VIGMU</name>
<keyword evidence="3" id="KW-1185">Reference proteome</keyword>
<gene>
    <name evidence="2" type="ORF">V8G54_030235</name>
</gene>
<proteinExistence type="predicted"/>
<dbReference type="AlphaFoldDB" id="A0AAQ3MWN7"/>
<accession>A0AAQ3MWN7</accession>
<feature type="compositionally biased region" description="Basic and acidic residues" evidence="1">
    <location>
        <begin position="20"/>
        <end position="30"/>
    </location>
</feature>